<feature type="domain" description="Hint" evidence="1">
    <location>
        <begin position="398"/>
        <end position="514"/>
    </location>
</feature>
<reference evidence="3" key="1">
    <citation type="journal article" date="2019" name="Int. J. Syst. Evol. Microbiol.">
        <title>The Global Catalogue of Microorganisms (GCM) 10K type strain sequencing project: providing services to taxonomists for standard genome sequencing and annotation.</title>
        <authorList>
            <consortium name="The Broad Institute Genomics Platform"/>
            <consortium name="The Broad Institute Genome Sequencing Center for Infectious Disease"/>
            <person name="Wu L."/>
            <person name="Ma J."/>
        </authorList>
    </citation>
    <scope>NUCLEOTIDE SEQUENCE [LARGE SCALE GENOMIC DNA]</scope>
    <source>
        <strain evidence="3">JCM 17924</strain>
    </source>
</reference>
<dbReference type="Proteomes" id="UP001500454">
    <property type="component" value="Unassembled WGS sequence"/>
</dbReference>
<dbReference type="InterPro" id="IPR003587">
    <property type="entry name" value="Hint_dom_N"/>
</dbReference>
<dbReference type="EMBL" id="BAABHA010000008">
    <property type="protein sequence ID" value="GAA4384235.1"/>
    <property type="molecule type" value="Genomic_DNA"/>
</dbReference>
<comment type="caution">
    <text evidence="2">The sequence shown here is derived from an EMBL/GenBank/DDBJ whole genome shotgun (WGS) entry which is preliminary data.</text>
</comment>
<sequence length="555" mass="61280">MVALLLILLVPVAVALAQKPIKTELLPLFDKVPAPPAAPSCALKRPAGFAELDKQMTQLVQAIGMGLTAEQAKEQADMQVMGKQAAAAGMDKMTDQQKLAYMQQQGSSMPGYNAQSMQLAQQMQDPAFQARFAKMSEQEKAVYVQKMMASPNTPGQRMVNDPAFQSAQAEFMQQMKNPGFKQAWDKKSEAEQEAHMASLMRKHGLDERKMKAIAGNQAPAAPMAPLVATRAMEAYVKLGDDIATEARNSSTFQRMHDQMQRDLEAVKRDLEARPMDEAREGDCAGQEKVFQHYRSFQKKRLDIIAKYIGQLNTAWASHKTLLKTRVTPFHAELARIHYGDDIKRPEEKKLIGQLAGGQELVLQEVGQLAGYSSLLYDLNKEYCELKKSYDQPFQCELATCFPAFARVTLADGRQVPISKVRPGMEVLGYDAATGRTVATRVQRLDIHDDEKAYELVQLTIGTPAVYAGLEAAPLHAGKEAVELVLTPNHPVLTAQKQALRADQIQPSDDLLMLRSDAVELTRLADRQPAGKTNAVYNLRTGTGNYFMSGVLVGSK</sequence>
<accession>A0ABP8J3Y5</accession>
<dbReference type="InterPro" id="IPR036844">
    <property type="entry name" value="Hint_dom_sf"/>
</dbReference>
<dbReference type="CDD" id="cd00081">
    <property type="entry name" value="Hint"/>
    <property type="match status" value="1"/>
</dbReference>
<organism evidence="2 3">
    <name type="scientific">Hymenobacter koreensis</name>
    <dbReference type="NCBI Taxonomy" id="1084523"/>
    <lineage>
        <taxon>Bacteria</taxon>
        <taxon>Pseudomonadati</taxon>
        <taxon>Bacteroidota</taxon>
        <taxon>Cytophagia</taxon>
        <taxon>Cytophagales</taxon>
        <taxon>Hymenobacteraceae</taxon>
        <taxon>Hymenobacter</taxon>
    </lineage>
</organism>
<gene>
    <name evidence="2" type="ORF">GCM10023186_26210</name>
</gene>
<evidence type="ECO:0000313" key="3">
    <source>
        <dbReference type="Proteomes" id="UP001500454"/>
    </source>
</evidence>
<name>A0ABP8J3Y5_9BACT</name>
<dbReference type="PROSITE" id="PS50817">
    <property type="entry name" value="INTEIN_N_TER"/>
    <property type="match status" value="1"/>
</dbReference>
<proteinExistence type="predicted"/>
<evidence type="ECO:0000313" key="2">
    <source>
        <dbReference type="EMBL" id="GAA4384235.1"/>
    </source>
</evidence>
<dbReference type="SUPFAM" id="SSF51294">
    <property type="entry name" value="Hedgehog/intein (Hint) domain"/>
    <property type="match status" value="1"/>
</dbReference>
<dbReference type="SMART" id="SM00306">
    <property type="entry name" value="HintN"/>
    <property type="match status" value="1"/>
</dbReference>
<protein>
    <recommendedName>
        <fullName evidence="1">Hint domain-containing protein</fullName>
    </recommendedName>
</protein>
<dbReference type="InterPro" id="IPR006141">
    <property type="entry name" value="Intein_N"/>
</dbReference>
<keyword evidence="3" id="KW-1185">Reference proteome</keyword>
<evidence type="ECO:0000259" key="1">
    <source>
        <dbReference type="SMART" id="SM00306"/>
    </source>
</evidence>
<dbReference type="Gene3D" id="2.170.16.10">
    <property type="entry name" value="Hedgehog/Intein (Hint) domain"/>
    <property type="match status" value="1"/>
</dbReference>